<dbReference type="Pfam" id="PF02238">
    <property type="entry name" value="COX7a"/>
    <property type="match status" value="1"/>
</dbReference>
<dbReference type="Gene3D" id="4.10.91.10">
    <property type="entry name" value="Cytochrome c oxidase, subunit VIIa"/>
    <property type="match status" value="1"/>
</dbReference>
<dbReference type="HOGENOM" id="CLU_173437_1_0_1"/>
<dbReference type="FunCoup" id="F6U2Q2">
    <property type="interactions" value="81"/>
</dbReference>
<evidence type="ECO:0000256" key="4">
    <source>
        <dbReference type="ARBA" id="ARBA00022692"/>
    </source>
</evidence>
<dbReference type="GO" id="GO:0045277">
    <property type="term" value="C:respiratory chain complex IV"/>
    <property type="evidence" value="ECO:0007669"/>
    <property type="project" value="InterPro"/>
</dbReference>
<evidence type="ECO:0000256" key="7">
    <source>
        <dbReference type="ARBA" id="ARBA00022989"/>
    </source>
</evidence>
<dbReference type="GO" id="GO:0016491">
    <property type="term" value="F:oxidoreductase activity"/>
    <property type="evidence" value="ECO:0007669"/>
    <property type="project" value="UniProtKB-KW"/>
</dbReference>
<sequence>MPEKKPEARDLPPCPSEIGPVETPGPDLKPLVHHVPPFQVSGSRALFRSFSSSSRNFFENRVAEKQKLFQENNDLPVYLKGGTGDQLLFTITMTMSVVGTGYCLFFLTWASFPHKK</sequence>
<dbReference type="Proteomes" id="UP000002280">
    <property type="component" value="Chromosome 4"/>
</dbReference>
<dbReference type="InterPro" id="IPR036539">
    <property type="entry name" value="Cyt_c_oxidase_su7a_sf"/>
</dbReference>
<evidence type="ECO:0000256" key="15">
    <source>
        <dbReference type="SAM" id="Phobius"/>
    </source>
</evidence>
<dbReference type="Bgee" id="ENSMODG00000025577">
    <property type="expression patterns" value="Expressed in spermatocyte and 11 other cell types or tissues"/>
</dbReference>
<feature type="region of interest" description="Disordered" evidence="14">
    <location>
        <begin position="1"/>
        <end position="26"/>
    </location>
</feature>
<evidence type="ECO:0000256" key="3">
    <source>
        <dbReference type="ARBA" id="ARBA00009331"/>
    </source>
</evidence>
<dbReference type="OMA" id="AGTCYSI"/>
<reference evidence="16 17" key="1">
    <citation type="journal article" date="2007" name="Nature">
        <title>Genome of the marsupial Monodelphis domestica reveals innovation in non-coding sequences.</title>
        <authorList>
            <person name="Mikkelsen T.S."/>
            <person name="Wakefield M.J."/>
            <person name="Aken B."/>
            <person name="Amemiya C.T."/>
            <person name="Chang J.L."/>
            <person name="Duke S."/>
            <person name="Garber M."/>
            <person name="Gentles A.J."/>
            <person name="Goodstadt L."/>
            <person name="Heger A."/>
            <person name="Jurka J."/>
            <person name="Kamal M."/>
            <person name="Mauceli E."/>
            <person name="Searle S.M."/>
            <person name="Sharpe T."/>
            <person name="Baker M.L."/>
            <person name="Batzer M.A."/>
            <person name="Benos P.V."/>
            <person name="Belov K."/>
            <person name="Clamp M."/>
            <person name="Cook A."/>
            <person name="Cuff J."/>
            <person name="Das R."/>
            <person name="Davidow L."/>
            <person name="Deakin J.E."/>
            <person name="Fazzari M.J."/>
            <person name="Glass J.L."/>
            <person name="Grabherr M."/>
            <person name="Greally J.M."/>
            <person name="Gu W."/>
            <person name="Hore T.A."/>
            <person name="Huttley G.A."/>
            <person name="Kleber M."/>
            <person name="Jirtle R.L."/>
            <person name="Koina E."/>
            <person name="Lee J.T."/>
            <person name="Mahony S."/>
            <person name="Marra M.A."/>
            <person name="Miller R.D."/>
            <person name="Nicholls R.D."/>
            <person name="Oda M."/>
            <person name="Papenfuss A.T."/>
            <person name="Parra Z.E."/>
            <person name="Pollock D.D."/>
            <person name="Ray D.A."/>
            <person name="Schein J.E."/>
            <person name="Speed T.P."/>
            <person name="Thompson K."/>
            <person name="VandeBerg J.L."/>
            <person name="Wade C.M."/>
            <person name="Walker J.A."/>
            <person name="Waters P.D."/>
            <person name="Webber C."/>
            <person name="Weidman J.R."/>
            <person name="Xie X."/>
            <person name="Zody M.C."/>
            <person name="Baldwin J."/>
            <person name="Abdouelleil A."/>
            <person name="Abdulkadir J."/>
            <person name="Abebe A."/>
            <person name="Abera B."/>
            <person name="Abreu J."/>
            <person name="Acer S.C."/>
            <person name="Aftuck L."/>
            <person name="Alexander A."/>
            <person name="An P."/>
            <person name="Anderson E."/>
            <person name="Anderson S."/>
            <person name="Arachi H."/>
            <person name="Azer M."/>
            <person name="Bachantsang P."/>
            <person name="Barry A."/>
            <person name="Bayul T."/>
            <person name="Berlin A."/>
            <person name="Bessette D."/>
            <person name="Bloom T."/>
            <person name="Bloom T."/>
            <person name="Boguslavskiy L."/>
            <person name="Bonnet C."/>
            <person name="Boukhgalter B."/>
            <person name="Bourzgui I."/>
            <person name="Brown A."/>
            <person name="Cahill P."/>
            <person name="Channer S."/>
            <person name="Cheshatsang Y."/>
            <person name="Chuda L."/>
            <person name="Citroen M."/>
            <person name="Collymore A."/>
            <person name="Cooke P."/>
            <person name="Costello M."/>
            <person name="D'Aco K."/>
            <person name="Daza R."/>
            <person name="De Haan G."/>
            <person name="DeGray S."/>
            <person name="DeMaso C."/>
            <person name="Dhargay N."/>
            <person name="Dooley K."/>
            <person name="Dooley E."/>
            <person name="Doricent M."/>
            <person name="Dorje P."/>
            <person name="Dorjee K."/>
            <person name="Dupes A."/>
            <person name="Elong R."/>
            <person name="Falk J."/>
            <person name="Farina A."/>
            <person name="Faro S."/>
            <person name="Ferguson D."/>
            <person name="Fisher S."/>
            <person name="Foley C.D."/>
            <person name="Franke A."/>
            <person name="Friedrich D."/>
            <person name="Gadbois L."/>
            <person name="Gearin G."/>
            <person name="Gearin C.R."/>
            <person name="Giannoukos G."/>
            <person name="Goode T."/>
            <person name="Graham J."/>
            <person name="Grandbois E."/>
            <person name="Grewal S."/>
            <person name="Gyaltsen K."/>
            <person name="Hafez N."/>
            <person name="Hagos B."/>
            <person name="Hall J."/>
            <person name="Henson C."/>
            <person name="Hollinger A."/>
            <person name="Honan T."/>
            <person name="Huard M.D."/>
            <person name="Hughes L."/>
            <person name="Hurhula B."/>
            <person name="Husby M.E."/>
            <person name="Kamat A."/>
            <person name="Kanga B."/>
            <person name="Kashin S."/>
            <person name="Khazanovich D."/>
            <person name="Kisner P."/>
            <person name="Lance K."/>
            <person name="Lara M."/>
            <person name="Lee W."/>
            <person name="Lennon N."/>
            <person name="Letendre F."/>
            <person name="LeVine R."/>
            <person name="Lipovsky A."/>
            <person name="Liu X."/>
            <person name="Liu J."/>
            <person name="Liu S."/>
            <person name="Lokyitsang T."/>
            <person name="Lokyitsang Y."/>
            <person name="Lubonja R."/>
            <person name="Lui A."/>
            <person name="MacDonald P."/>
            <person name="Magnisalis V."/>
            <person name="Maru K."/>
            <person name="Matthews C."/>
            <person name="McCusker W."/>
            <person name="McDonough S."/>
            <person name="Mehta T."/>
            <person name="Meldrim J."/>
            <person name="Meneus L."/>
            <person name="Mihai O."/>
            <person name="Mihalev A."/>
            <person name="Mihova T."/>
            <person name="Mittelman R."/>
            <person name="Mlenga V."/>
            <person name="Montmayeur A."/>
            <person name="Mulrain L."/>
            <person name="Navidi A."/>
            <person name="Naylor J."/>
            <person name="Negash T."/>
            <person name="Nguyen T."/>
            <person name="Nguyen N."/>
            <person name="Nicol R."/>
            <person name="Norbu C."/>
            <person name="Norbu N."/>
            <person name="Novod N."/>
            <person name="O'Neill B."/>
            <person name="Osman S."/>
            <person name="Markiewicz E."/>
            <person name="Oyono O.L."/>
            <person name="Patti C."/>
            <person name="Phunkhang P."/>
            <person name="Pierre F."/>
            <person name="Priest M."/>
            <person name="Raghuraman S."/>
            <person name="Rege F."/>
            <person name="Reyes R."/>
            <person name="Rise C."/>
            <person name="Rogov P."/>
            <person name="Ross K."/>
            <person name="Ryan E."/>
            <person name="Settipalli S."/>
            <person name="Shea T."/>
            <person name="Sherpa N."/>
            <person name="Shi L."/>
            <person name="Shih D."/>
            <person name="Sparrow T."/>
            <person name="Spaulding J."/>
            <person name="Stalker J."/>
            <person name="Stange-Thomann N."/>
            <person name="Stavropoulos S."/>
            <person name="Stone C."/>
            <person name="Strader C."/>
            <person name="Tesfaye S."/>
            <person name="Thomson T."/>
            <person name="Thoulutsang Y."/>
            <person name="Thoulutsang D."/>
            <person name="Topham K."/>
            <person name="Topping I."/>
            <person name="Tsamla T."/>
            <person name="Vassiliev H."/>
            <person name="Vo A."/>
            <person name="Wangchuk T."/>
            <person name="Wangdi T."/>
            <person name="Weiand M."/>
            <person name="Wilkinson J."/>
            <person name="Wilson A."/>
            <person name="Yadav S."/>
            <person name="Young G."/>
            <person name="Yu Q."/>
            <person name="Zembek L."/>
            <person name="Zhong D."/>
            <person name="Zimmer A."/>
            <person name="Zwirko Z."/>
            <person name="Jaffe D.B."/>
            <person name="Alvarez P."/>
            <person name="Brockman W."/>
            <person name="Butler J."/>
            <person name="Chin C."/>
            <person name="Gnerre S."/>
            <person name="MacCallum I."/>
            <person name="Graves J.A."/>
            <person name="Ponting C.P."/>
            <person name="Breen M."/>
            <person name="Samollow P.B."/>
            <person name="Lander E.S."/>
            <person name="Lindblad-Toh K."/>
        </authorList>
    </citation>
    <scope>NUCLEOTIDE SEQUENCE [LARGE SCALE GENOMIC DNA]</scope>
</reference>
<dbReference type="GO" id="GO:1902600">
    <property type="term" value="P:proton transmembrane transport"/>
    <property type="evidence" value="ECO:0007669"/>
    <property type="project" value="GOC"/>
</dbReference>
<feature type="transmembrane region" description="Helical" evidence="15">
    <location>
        <begin position="87"/>
        <end position="112"/>
    </location>
</feature>
<feature type="compositionally biased region" description="Basic and acidic residues" evidence="14">
    <location>
        <begin position="1"/>
        <end position="10"/>
    </location>
</feature>
<evidence type="ECO:0000256" key="1">
    <source>
        <dbReference type="ARBA" id="ARBA00004434"/>
    </source>
</evidence>
<dbReference type="GO" id="GO:0098803">
    <property type="term" value="C:respiratory chain complex"/>
    <property type="evidence" value="ECO:0000318"/>
    <property type="project" value="GO_Central"/>
</dbReference>
<dbReference type="Ensembl" id="ENSMODT00000039973.2">
    <property type="protein sequence ID" value="ENSMODP00000038373.2"/>
    <property type="gene ID" value="ENSMODG00000025577.2"/>
</dbReference>
<dbReference type="STRING" id="13616.ENSMODP00000038373"/>
<evidence type="ECO:0000256" key="8">
    <source>
        <dbReference type="ARBA" id="ARBA00023002"/>
    </source>
</evidence>
<dbReference type="PANTHER" id="PTHR10510:SF5">
    <property type="entry name" value="CYTOCHROME C OXIDASE SUBUNIT 7A1, MITOCHONDRIAL"/>
    <property type="match status" value="1"/>
</dbReference>
<dbReference type="GO" id="GO:0005743">
    <property type="term" value="C:mitochondrial inner membrane"/>
    <property type="evidence" value="ECO:0007669"/>
    <property type="project" value="UniProtKB-SubCell"/>
</dbReference>
<protein>
    <recommendedName>
        <fullName evidence="11">Cytochrome c oxidase subunit 7A1, mitochondrial</fullName>
    </recommendedName>
    <alternativeName>
        <fullName evidence="12">Cytochrome c oxidase subunit VIIa-heart</fullName>
    </alternativeName>
</protein>
<reference evidence="16" key="3">
    <citation type="submission" date="2025-09" db="UniProtKB">
        <authorList>
            <consortium name="Ensembl"/>
        </authorList>
    </citation>
    <scope>IDENTIFICATION</scope>
</reference>
<accession>F6U2Q2</accession>
<dbReference type="InParanoid" id="F6U2Q2"/>
<dbReference type="eggNOG" id="ENOG502SBK9">
    <property type="taxonomic scope" value="Eukaryota"/>
</dbReference>
<dbReference type="SUPFAM" id="SSF81419">
    <property type="entry name" value="Mitochondrial cytochrome c oxidase subunit VIIa"/>
    <property type="match status" value="1"/>
</dbReference>
<comment type="similarity">
    <text evidence="3">Belongs to the cytochrome c oxidase VIIa family.</text>
</comment>
<evidence type="ECO:0000256" key="9">
    <source>
        <dbReference type="ARBA" id="ARBA00023128"/>
    </source>
</evidence>
<dbReference type="PANTHER" id="PTHR10510">
    <property type="entry name" value="CYTOCHROME C OXIDASE POLYPEPTIDE 7A"/>
    <property type="match status" value="1"/>
</dbReference>
<dbReference type="FunFam" id="4.10.91.10:FF:000001">
    <property type="entry name" value="Cytochrome c oxidase subunit 7A1, mitochondrial"/>
    <property type="match status" value="1"/>
</dbReference>
<evidence type="ECO:0000256" key="11">
    <source>
        <dbReference type="ARBA" id="ARBA00040382"/>
    </source>
</evidence>
<keyword evidence="8" id="KW-0560">Oxidoreductase</keyword>
<dbReference type="InterPro" id="IPR039297">
    <property type="entry name" value="COX7a"/>
</dbReference>
<evidence type="ECO:0000256" key="6">
    <source>
        <dbReference type="ARBA" id="ARBA00022946"/>
    </source>
</evidence>
<dbReference type="AlphaFoldDB" id="F6U2Q2"/>
<comment type="subcellular location">
    <subcellularLocation>
        <location evidence="1">Mitochondrion inner membrane</location>
        <topology evidence="1">Single-pass membrane protein</topology>
    </subcellularLocation>
</comment>
<proteinExistence type="inferred from homology"/>
<keyword evidence="7 15" id="KW-1133">Transmembrane helix</keyword>
<dbReference type="GO" id="GO:0006119">
    <property type="term" value="P:oxidative phosphorylation"/>
    <property type="evidence" value="ECO:0000318"/>
    <property type="project" value="GO_Central"/>
</dbReference>
<comment type="function">
    <text evidence="13">Component of the mitochondrial respiratory complex IV (CIV, also named cytochrome c oxidase complex), the last enzyme in the mitochondrial electron transport chain which drives oxidative phosphorylation. The CIV complex is the component of the respiratory chain that catalyzes the reduction of oxygen to water. Acts as an assembly factor that specifically drives the homodimerization of CIV complexes, mediating the formation of mitochondrial respiratory supercomplexes (respirasomes) containing two CIV: supercomplxes with two molecules of CIV show improved activity. Despite being highly expressed in brown adipose tissue, not required for thermogenesis.</text>
</comment>
<evidence type="ECO:0000256" key="5">
    <source>
        <dbReference type="ARBA" id="ARBA00022792"/>
    </source>
</evidence>
<name>F6U2Q2_MONDO</name>
<evidence type="ECO:0000313" key="16">
    <source>
        <dbReference type="Ensembl" id="ENSMODP00000038373.2"/>
    </source>
</evidence>
<evidence type="ECO:0000313" key="17">
    <source>
        <dbReference type="Proteomes" id="UP000002280"/>
    </source>
</evidence>
<keyword evidence="10 15" id="KW-0472">Membrane</keyword>
<dbReference type="GeneTree" id="ENSGT00940000162305"/>
<evidence type="ECO:0000256" key="10">
    <source>
        <dbReference type="ARBA" id="ARBA00023136"/>
    </source>
</evidence>
<keyword evidence="5" id="KW-0999">Mitochondrion inner membrane</keyword>
<dbReference type="InterPro" id="IPR003177">
    <property type="entry name" value="Cytc_oxidase_su7a_met"/>
</dbReference>
<keyword evidence="6" id="KW-0809">Transit peptide</keyword>
<keyword evidence="4 15" id="KW-0812">Transmembrane</keyword>
<keyword evidence="9" id="KW-0496">Mitochondrion</keyword>
<dbReference type="CDD" id="cd00928">
    <property type="entry name" value="Cyt_c_Oxidase_VIIa"/>
    <property type="match status" value="1"/>
</dbReference>
<comment type="pathway">
    <text evidence="2">Energy metabolism; oxidative phosphorylation.</text>
</comment>
<evidence type="ECO:0000256" key="13">
    <source>
        <dbReference type="ARBA" id="ARBA00049614"/>
    </source>
</evidence>
<evidence type="ECO:0000256" key="12">
    <source>
        <dbReference type="ARBA" id="ARBA00041986"/>
    </source>
</evidence>
<organism evidence="16 17">
    <name type="scientific">Monodelphis domestica</name>
    <name type="common">Gray short-tailed opossum</name>
    <dbReference type="NCBI Taxonomy" id="13616"/>
    <lineage>
        <taxon>Eukaryota</taxon>
        <taxon>Metazoa</taxon>
        <taxon>Chordata</taxon>
        <taxon>Craniata</taxon>
        <taxon>Vertebrata</taxon>
        <taxon>Euteleostomi</taxon>
        <taxon>Mammalia</taxon>
        <taxon>Metatheria</taxon>
        <taxon>Didelphimorphia</taxon>
        <taxon>Didelphidae</taxon>
        <taxon>Monodelphis</taxon>
    </lineage>
</organism>
<evidence type="ECO:0000256" key="2">
    <source>
        <dbReference type="ARBA" id="ARBA00004673"/>
    </source>
</evidence>
<evidence type="ECO:0000256" key="14">
    <source>
        <dbReference type="SAM" id="MobiDB-lite"/>
    </source>
</evidence>
<dbReference type="GO" id="GO:0031966">
    <property type="term" value="C:mitochondrial membrane"/>
    <property type="evidence" value="ECO:0000318"/>
    <property type="project" value="GO_Central"/>
</dbReference>
<reference evidence="16" key="2">
    <citation type="submission" date="2025-08" db="UniProtKB">
        <authorList>
            <consortium name="Ensembl"/>
        </authorList>
    </citation>
    <scope>IDENTIFICATION</scope>
</reference>
<dbReference type="GO" id="GO:0006123">
    <property type="term" value="P:mitochondrial electron transport, cytochrome c to oxygen"/>
    <property type="evidence" value="ECO:0007669"/>
    <property type="project" value="InterPro"/>
</dbReference>
<keyword evidence="17" id="KW-1185">Reference proteome</keyword>